<feature type="domain" description="C3H1-type" evidence="6">
    <location>
        <begin position="62"/>
        <end position="90"/>
    </location>
</feature>
<evidence type="ECO:0000256" key="2">
    <source>
        <dbReference type="ARBA" id="ARBA00022771"/>
    </source>
</evidence>
<feature type="domain" description="C3H1-type" evidence="6">
    <location>
        <begin position="137"/>
        <end position="164"/>
    </location>
</feature>
<evidence type="ECO:0000256" key="4">
    <source>
        <dbReference type="PROSITE-ProRule" id="PRU00723"/>
    </source>
</evidence>
<dbReference type="Pfam" id="PF18044">
    <property type="entry name" value="zf-CCCH_4"/>
    <property type="match status" value="1"/>
</dbReference>
<evidence type="ECO:0000313" key="7">
    <source>
        <dbReference type="EMBL" id="KIO05408.1"/>
    </source>
</evidence>
<evidence type="ECO:0000256" key="3">
    <source>
        <dbReference type="ARBA" id="ARBA00022833"/>
    </source>
</evidence>
<dbReference type="PROSITE" id="PS50103">
    <property type="entry name" value="ZF_C3H1"/>
    <property type="match status" value="2"/>
</dbReference>
<reference evidence="8" key="2">
    <citation type="submission" date="2015-01" db="EMBL/GenBank/DDBJ databases">
        <title>Evolutionary Origins and Diversification of the Mycorrhizal Mutualists.</title>
        <authorList>
            <consortium name="DOE Joint Genome Institute"/>
            <consortium name="Mycorrhizal Genomics Consortium"/>
            <person name="Kohler A."/>
            <person name="Kuo A."/>
            <person name="Nagy L.G."/>
            <person name="Floudas D."/>
            <person name="Copeland A."/>
            <person name="Barry K.W."/>
            <person name="Cichocki N."/>
            <person name="Veneault-Fourrey C."/>
            <person name="LaButti K."/>
            <person name="Lindquist E.A."/>
            <person name="Lipzen A."/>
            <person name="Lundell T."/>
            <person name="Morin E."/>
            <person name="Murat C."/>
            <person name="Riley R."/>
            <person name="Ohm R."/>
            <person name="Sun H."/>
            <person name="Tunlid A."/>
            <person name="Henrissat B."/>
            <person name="Grigoriev I.V."/>
            <person name="Hibbett D.S."/>
            <person name="Martin F."/>
        </authorList>
    </citation>
    <scope>NUCLEOTIDE SEQUENCE [LARGE SCALE GENOMIC DNA]</scope>
    <source>
        <strain evidence="8">Marx 270</strain>
    </source>
</reference>
<dbReference type="Proteomes" id="UP000054217">
    <property type="component" value="Unassembled WGS sequence"/>
</dbReference>
<dbReference type="SUPFAM" id="SSF90229">
    <property type="entry name" value="CCCH zinc finger"/>
    <property type="match status" value="2"/>
</dbReference>
<dbReference type="STRING" id="870435.A0A0C3J8Q1"/>
<dbReference type="EMBL" id="KN831967">
    <property type="protein sequence ID" value="KIO05408.1"/>
    <property type="molecule type" value="Genomic_DNA"/>
</dbReference>
<dbReference type="HOGENOM" id="CLU_927863_0_0_1"/>
<dbReference type="AlphaFoldDB" id="A0A0C3J8Q1"/>
<gene>
    <name evidence="7" type="ORF">M404DRAFT_526531</name>
</gene>
<dbReference type="InParanoid" id="A0A0C3J8Q1"/>
<proteinExistence type="predicted"/>
<accession>A0A0C3J8Q1</accession>
<protein>
    <recommendedName>
        <fullName evidence="6">C3H1-type domain-containing protein</fullName>
    </recommendedName>
</protein>
<dbReference type="OrthoDB" id="411372at2759"/>
<sequence>MRRLILSDVLSCLRSRHIRLCSRRFPVRTNRCHGRESLLHIRVSLFLLWDGGSSRLVALTLRCLAKPCRYFVATGKCQSGNKCTFIHDSRSRKATEKFSNNSTSVDARELESRKNLCQSKDFYPITWRVIGGGVMMGGERKVCDAFITGYCKDGDDCKFAHETELELDLGCLKVRSEAELPAARVFLCEANSRESNGTGEKPALNSPQGHSQLKRPCDAPTSAAKLPVPAETSQQKTPGGMPPEQMDLGTQEIGEVEITEVSTVKPLSTVPHRRTRSMVGPLSSLHAEPIVASPSFLAEF</sequence>
<name>A0A0C3J8Q1_PISTI</name>
<dbReference type="GO" id="GO:0008270">
    <property type="term" value="F:zinc ion binding"/>
    <property type="evidence" value="ECO:0007669"/>
    <property type="project" value="UniProtKB-KW"/>
</dbReference>
<feature type="zinc finger region" description="C3H1-type" evidence="4">
    <location>
        <begin position="62"/>
        <end position="90"/>
    </location>
</feature>
<evidence type="ECO:0000259" key="6">
    <source>
        <dbReference type="PROSITE" id="PS50103"/>
    </source>
</evidence>
<evidence type="ECO:0000313" key="8">
    <source>
        <dbReference type="Proteomes" id="UP000054217"/>
    </source>
</evidence>
<dbReference type="InterPro" id="IPR036855">
    <property type="entry name" value="Znf_CCCH_sf"/>
</dbReference>
<feature type="zinc finger region" description="C3H1-type" evidence="4">
    <location>
        <begin position="137"/>
        <end position="164"/>
    </location>
</feature>
<evidence type="ECO:0000256" key="5">
    <source>
        <dbReference type="SAM" id="MobiDB-lite"/>
    </source>
</evidence>
<keyword evidence="2 4" id="KW-0863">Zinc-finger</keyword>
<organism evidence="7 8">
    <name type="scientific">Pisolithus tinctorius Marx 270</name>
    <dbReference type="NCBI Taxonomy" id="870435"/>
    <lineage>
        <taxon>Eukaryota</taxon>
        <taxon>Fungi</taxon>
        <taxon>Dikarya</taxon>
        <taxon>Basidiomycota</taxon>
        <taxon>Agaricomycotina</taxon>
        <taxon>Agaricomycetes</taxon>
        <taxon>Agaricomycetidae</taxon>
        <taxon>Boletales</taxon>
        <taxon>Sclerodermatineae</taxon>
        <taxon>Pisolithaceae</taxon>
        <taxon>Pisolithus</taxon>
    </lineage>
</organism>
<keyword evidence="8" id="KW-1185">Reference proteome</keyword>
<keyword evidence="1 4" id="KW-0479">Metal-binding</keyword>
<dbReference type="Pfam" id="PF00642">
    <property type="entry name" value="zf-CCCH"/>
    <property type="match status" value="1"/>
</dbReference>
<reference evidence="7 8" key="1">
    <citation type="submission" date="2014-04" db="EMBL/GenBank/DDBJ databases">
        <authorList>
            <consortium name="DOE Joint Genome Institute"/>
            <person name="Kuo A."/>
            <person name="Kohler A."/>
            <person name="Costa M.D."/>
            <person name="Nagy L.G."/>
            <person name="Floudas D."/>
            <person name="Copeland A."/>
            <person name="Barry K.W."/>
            <person name="Cichocki N."/>
            <person name="Veneault-Fourrey C."/>
            <person name="LaButti K."/>
            <person name="Lindquist E.A."/>
            <person name="Lipzen A."/>
            <person name="Lundell T."/>
            <person name="Morin E."/>
            <person name="Murat C."/>
            <person name="Sun H."/>
            <person name="Tunlid A."/>
            <person name="Henrissat B."/>
            <person name="Grigoriev I.V."/>
            <person name="Hibbett D.S."/>
            <person name="Martin F."/>
            <person name="Nordberg H.P."/>
            <person name="Cantor M.N."/>
            <person name="Hua S.X."/>
        </authorList>
    </citation>
    <scope>NUCLEOTIDE SEQUENCE [LARGE SCALE GENOMIC DNA]</scope>
    <source>
        <strain evidence="7 8">Marx 270</strain>
    </source>
</reference>
<dbReference type="InterPro" id="IPR000571">
    <property type="entry name" value="Znf_CCCH"/>
</dbReference>
<dbReference type="Gene3D" id="4.10.1000.10">
    <property type="entry name" value="Zinc finger, CCCH-type"/>
    <property type="match status" value="2"/>
</dbReference>
<feature type="region of interest" description="Disordered" evidence="5">
    <location>
        <begin position="193"/>
        <end position="243"/>
    </location>
</feature>
<dbReference type="InterPro" id="IPR041367">
    <property type="entry name" value="Znf-CCCH_4"/>
</dbReference>
<keyword evidence="3 4" id="KW-0862">Zinc</keyword>
<evidence type="ECO:0000256" key="1">
    <source>
        <dbReference type="ARBA" id="ARBA00022723"/>
    </source>
</evidence>
<dbReference type="SMART" id="SM00356">
    <property type="entry name" value="ZnF_C3H1"/>
    <property type="match status" value="2"/>
</dbReference>